<comment type="caution">
    <text evidence="2">The sequence shown here is derived from an EMBL/GenBank/DDBJ whole genome shotgun (WGS) entry which is preliminary data.</text>
</comment>
<dbReference type="AlphaFoldDB" id="A0A176WRV3"/>
<evidence type="ECO:0000313" key="2">
    <source>
        <dbReference type="EMBL" id="OAE35858.1"/>
    </source>
</evidence>
<gene>
    <name evidence="2" type="ORF">AXG93_4346s1030</name>
</gene>
<reference evidence="2" key="1">
    <citation type="submission" date="2016-03" db="EMBL/GenBank/DDBJ databases">
        <title>Mechanisms controlling the formation of the plant cell surface in tip-growing cells are functionally conserved among land plants.</title>
        <authorList>
            <person name="Honkanen S."/>
            <person name="Jones V.A."/>
            <person name="Morieri G."/>
            <person name="Champion C."/>
            <person name="Hetherington A.J."/>
            <person name="Kelly S."/>
            <person name="Saint-Marcoux D."/>
            <person name="Proust H."/>
            <person name="Prescott H."/>
            <person name="Dolan L."/>
        </authorList>
    </citation>
    <scope>NUCLEOTIDE SEQUENCE [LARGE SCALE GENOMIC DNA]</scope>
    <source>
        <tissue evidence="2">Whole gametophyte</tissue>
    </source>
</reference>
<evidence type="ECO:0000313" key="3">
    <source>
        <dbReference type="Proteomes" id="UP000077202"/>
    </source>
</evidence>
<sequence>MMQQQSIVALGLGDVGRKGKTRSAERIRGANRGRVRFDLDASRRLVEDDELGGVPGLGSAEPRPDLRFGPPDSGPQERHVDVYTAG</sequence>
<name>A0A176WRV3_MARPO</name>
<accession>A0A176WRV3</accession>
<proteinExistence type="predicted"/>
<dbReference type="EMBL" id="LVLJ01000053">
    <property type="protein sequence ID" value="OAE35858.1"/>
    <property type="molecule type" value="Genomic_DNA"/>
</dbReference>
<feature type="region of interest" description="Disordered" evidence="1">
    <location>
        <begin position="48"/>
        <end position="86"/>
    </location>
</feature>
<feature type="compositionally biased region" description="Basic and acidic residues" evidence="1">
    <location>
        <begin position="75"/>
        <end position="86"/>
    </location>
</feature>
<evidence type="ECO:0000256" key="1">
    <source>
        <dbReference type="SAM" id="MobiDB-lite"/>
    </source>
</evidence>
<organism evidence="2 3">
    <name type="scientific">Marchantia polymorpha subsp. ruderalis</name>
    <dbReference type="NCBI Taxonomy" id="1480154"/>
    <lineage>
        <taxon>Eukaryota</taxon>
        <taxon>Viridiplantae</taxon>
        <taxon>Streptophyta</taxon>
        <taxon>Embryophyta</taxon>
        <taxon>Marchantiophyta</taxon>
        <taxon>Marchantiopsida</taxon>
        <taxon>Marchantiidae</taxon>
        <taxon>Marchantiales</taxon>
        <taxon>Marchantiaceae</taxon>
        <taxon>Marchantia</taxon>
    </lineage>
</organism>
<keyword evidence="3" id="KW-1185">Reference proteome</keyword>
<dbReference type="Proteomes" id="UP000077202">
    <property type="component" value="Unassembled WGS sequence"/>
</dbReference>
<protein>
    <submittedName>
        <fullName evidence="2">Uncharacterized protein</fullName>
    </submittedName>
</protein>